<reference evidence="1 2" key="1">
    <citation type="journal article" date="2015" name="BMC Genomics">
        <title>Insights from the genome of Ophiocordyceps polyrhachis-furcata to pathogenicity and host specificity in insect fungi.</title>
        <authorList>
            <person name="Wichadakul D."/>
            <person name="Kobmoo N."/>
            <person name="Ingsriswang S."/>
            <person name="Tangphatsornruang S."/>
            <person name="Chantasingh D."/>
            <person name="Luangsa-ard J.J."/>
            <person name="Eurwilaichitr L."/>
        </authorList>
    </citation>
    <scope>NUCLEOTIDE SEQUENCE [LARGE SCALE GENOMIC DNA]</scope>
    <source>
        <strain evidence="1 2">BCC 54312</strain>
    </source>
</reference>
<protein>
    <submittedName>
        <fullName evidence="1">Uncharacterized protein</fullName>
    </submittedName>
</protein>
<gene>
    <name evidence="1" type="ORF">L249_0247</name>
</gene>
<evidence type="ECO:0000313" key="2">
    <source>
        <dbReference type="Proteomes" id="UP000253664"/>
    </source>
</evidence>
<accession>A0A367LCL2</accession>
<organism evidence="1 2">
    <name type="scientific">Ophiocordyceps polyrhachis-furcata BCC 54312</name>
    <dbReference type="NCBI Taxonomy" id="1330021"/>
    <lineage>
        <taxon>Eukaryota</taxon>
        <taxon>Fungi</taxon>
        <taxon>Dikarya</taxon>
        <taxon>Ascomycota</taxon>
        <taxon>Pezizomycotina</taxon>
        <taxon>Sordariomycetes</taxon>
        <taxon>Hypocreomycetidae</taxon>
        <taxon>Hypocreales</taxon>
        <taxon>Ophiocordycipitaceae</taxon>
        <taxon>Ophiocordyceps</taxon>
    </lineage>
</organism>
<comment type="caution">
    <text evidence="1">The sequence shown here is derived from an EMBL/GenBank/DDBJ whole genome shotgun (WGS) entry which is preliminary data.</text>
</comment>
<keyword evidence="2" id="KW-1185">Reference proteome</keyword>
<evidence type="ECO:0000313" key="1">
    <source>
        <dbReference type="EMBL" id="RCI12163.1"/>
    </source>
</evidence>
<dbReference type="Proteomes" id="UP000253664">
    <property type="component" value="Unassembled WGS sequence"/>
</dbReference>
<dbReference type="AlphaFoldDB" id="A0A367LCL2"/>
<name>A0A367LCL2_9HYPO</name>
<dbReference type="EMBL" id="LKCN02000007">
    <property type="protein sequence ID" value="RCI12163.1"/>
    <property type="molecule type" value="Genomic_DNA"/>
</dbReference>
<sequence length="64" mass="7013">MGGMGGGGDFEAKDEAEGPVLLATTMMLQRRLTLLVGDLSVAACWEYCCLLSAKCRFPWVQNDW</sequence>
<proteinExistence type="predicted"/>